<name>A0A5B7I6J9_PORTR</name>
<comment type="caution">
    <text evidence="1">The sequence shown here is derived from an EMBL/GenBank/DDBJ whole genome shotgun (WGS) entry which is preliminary data.</text>
</comment>
<evidence type="ECO:0000313" key="2">
    <source>
        <dbReference type="Proteomes" id="UP000324222"/>
    </source>
</evidence>
<dbReference type="Proteomes" id="UP000324222">
    <property type="component" value="Unassembled WGS sequence"/>
</dbReference>
<dbReference type="EMBL" id="VSRR010055693">
    <property type="protein sequence ID" value="MPC81021.1"/>
    <property type="molecule type" value="Genomic_DNA"/>
</dbReference>
<keyword evidence="2" id="KW-1185">Reference proteome</keyword>
<gene>
    <name evidence="1" type="ORF">E2C01_075621</name>
</gene>
<protein>
    <submittedName>
        <fullName evidence="1">Uncharacterized protein</fullName>
    </submittedName>
</protein>
<reference evidence="1 2" key="1">
    <citation type="submission" date="2019-05" db="EMBL/GenBank/DDBJ databases">
        <title>Another draft genome of Portunus trituberculatus and its Hox gene families provides insights of decapod evolution.</title>
        <authorList>
            <person name="Jeong J.-H."/>
            <person name="Song I."/>
            <person name="Kim S."/>
            <person name="Choi T."/>
            <person name="Kim D."/>
            <person name="Ryu S."/>
            <person name="Kim W."/>
        </authorList>
    </citation>
    <scope>NUCLEOTIDE SEQUENCE [LARGE SCALE GENOMIC DNA]</scope>
    <source>
        <tissue evidence="1">Muscle</tissue>
    </source>
</reference>
<proteinExistence type="predicted"/>
<evidence type="ECO:0000313" key="1">
    <source>
        <dbReference type="EMBL" id="MPC81021.1"/>
    </source>
</evidence>
<sequence>MRLTFIHEKQPNQLCGLKGIVFMGIPKRLKAPYFKHVEARNHILKHFCTARSLPSKTSS</sequence>
<organism evidence="1 2">
    <name type="scientific">Portunus trituberculatus</name>
    <name type="common">Swimming crab</name>
    <name type="synonym">Neptunus trituberculatus</name>
    <dbReference type="NCBI Taxonomy" id="210409"/>
    <lineage>
        <taxon>Eukaryota</taxon>
        <taxon>Metazoa</taxon>
        <taxon>Ecdysozoa</taxon>
        <taxon>Arthropoda</taxon>
        <taxon>Crustacea</taxon>
        <taxon>Multicrustacea</taxon>
        <taxon>Malacostraca</taxon>
        <taxon>Eumalacostraca</taxon>
        <taxon>Eucarida</taxon>
        <taxon>Decapoda</taxon>
        <taxon>Pleocyemata</taxon>
        <taxon>Brachyura</taxon>
        <taxon>Eubrachyura</taxon>
        <taxon>Portunoidea</taxon>
        <taxon>Portunidae</taxon>
        <taxon>Portuninae</taxon>
        <taxon>Portunus</taxon>
    </lineage>
</organism>
<accession>A0A5B7I6J9</accession>
<dbReference type="AlphaFoldDB" id="A0A5B7I6J9"/>